<evidence type="ECO:0000256" key="1">
    <source>
        <dbReference type="SAM" id="Phobius"/>
    </source>
</evidence>
<dbReference type="HOGENOM" id="CLU_2688371_0_0_1"/>
<dbReference type="Proteomes" id="UP000002872">
    <property type="component" value="Unassembled WGS sequence"/>
</dbReference>
<keyword evidence="1" id="KW-0812">Transmembrane</keyword>
<dbReference type="VEuPathDB" id="MicrosporidiaDB:NEQG_01866"/>
<accession>I3EEZ7</accession>
<keyword evidence="1" id="KW-1133">Transmembrane helix</keyword>
<dbReference type="EMBL" id="GL870880">
    <property type="protein sequence ID" value="EIJ87794.1"/>
    <property type="molecule type" value="Genomic_DNA"/>
</dbReference>
<protein>
    <submittedName>
        <fullName evidence="2">Uncharacterized protein</fullName>
    </submittedName>
</protein>
<keyword evidence="1" id="KW-0472">Membrane</keyword>
<evidence type="ECO:0000313" key="3">
    <source>
        <dbReference type="Proteomes" id="UP000002872"/>
    </source>
</evidence>
<dbReference type="InParanoid" id="I3EEZ7"/>
<feature type="transmembrane region" description="Helical" evidence="1">
    <location>
        <begin position="34"/>
        <end position="52"/>
    </location>
</feature>
<gene>
    <name evidence="2" type="ORF">NEQG_01866</name>
</gene>
<sequence length="74" mass="8589">MCMGIPQIFGCAFMIKIVYDIYQNKAGKRQIYEYIIGANCVVIFALYITSIICNFDINKTQVTVFMKKLHAYYT</sequence>
<proteinExistence type="predicted"/>
<evidence type="ECO:0000313" key="2">
    <source>
        <dbReference type="EMBL" id="EIJ87794.1"/>
    </source>
</evidence>
<keyword evidence="3" id="KW-1185">Reference proteome</keyword>
<organism evidence="2 3">
    <name type="scientific">Nematocida parisii (strain ERTm3)</name>
    <name type="common">Nematode killer fungus</name>
    <dbReference type="NCBI Taxonomy" id="935791"/>
    <lineage>
        <taxon>Eukaryota</taxon>
        <taxon>Fungi</taxon>
        <taxon>Fungi incertae sedis</taxon>
        <taxon>Microsporidia</taxon>
        <taxon>Nematocida</taxon>
    </lineage>
</organism>
<feature type="transmembrane region" description="Helical" evidence="1">
    <location>
        <begin position="6"/>
        <end position="22"/>
    </location>
</feature>
<reference evidence="2" key="1">
    <citation type="submission" date="2011-01" db="EMBL/GenBank/DDBJ databases">
        <title>The Genome Sequence of Nematocida parisii strain ERTm3.</title>
        <authorList>
            <consortium name="The Broad Institute Genome Sequencing Platform"/>
            <consortium name="The Broad Institute Genome Sequencing Center for Infectious Disease"/>
            <person name="Cuomo C."/>
            <person name="Troemel E."/>
            <person name="Young S.K."/>
            <person name="Zeng Q."/>
            <person name="Gargeya S."/>
            <person name="Fitzgerald M."/>
            <person name="Haas B."/>
            <person name="Abouelleil A."/>
            <person name="Alvarado L."/>
            <person name="Arachchi H.M."/>
            <person name="Berlin A."/>
            <person name="Chapman S.B."/>
            <person name="Gearin G."/>
            <person name="Goldberg J."/>
            <person name="Griggs A."/>
            <person name="Gujja S."/>
            <person name="Hansen M."/>
            <person name="Heiman D."/>
            <person name="Howarth C."/>
            <person name="Larimer J."/>
            <person name="Lui A."/>
            <person name="MacDonald P.J.P."/>
            <person name="McCowen C."/>
            <person name="Montmayeur A."/>
            <person name="Murphy C."/>
            <person name="Neiman D."/>
            <person name="Pearson M."/>
            <person name="Priest M."/>
            <person name="Roberts A."/>
            <person name="Saif S."/>
            <person name="Shea T."/>
            <person name="Sisk P."/>
            <person name="Stolte C."/>
            <person name="Sykes S."/>
            <person name="Wortman J."/>
            <person name="Nusbaum C."/>
            <person name="Birren B."/>
        </authorList>
    </citation>
    <scope>NUCLEOTIDE SEQUENCE</scope>
    <source>
        <strain evidence="2">ERTm3</strain>
    </source>
</reference>
<name>I3EEZ7_NEMP3</name>
<dbReference type="AlphaFoldDB" id="I3EEZ7"/>